<dbReference type="GO" id="GO:0022857">
    <property type="term" value="F:transmembrane transporter activity"/>
    <property type="evidence" value="ECO:0007669"/>
    <property type="project" value="TreeGrafter"/>
</dbReference>
<feature type="transmembrane region" description="Helical" evidence="6">
    <location>
        <begin position="665"/>
        <end position="689"/>
    </location>
</feature>
<dbReference type="AlphaFoldDB" id="A0A074KSS4"/>
<dbReference type="InterPro" id="IPR003838">
    <property type="entry name" value="ABC3_permease_C"/>
</dbReference>
<gene>
    <name evidence="9" type="ORF">EL17_20895</name>
</gene>
<comment type="caution">
    <text evidence="9">The sequence shown here is derived from an EMBL/GenBank/DDBJ whole genome shotgun (WGS) entry which is preliminary data.</text>
</comment>
<evidence type="ECO:0000256" key="5">
    <source>
        <dbReference type="ARBA" id="ARBA00023136"/>
    </source>
</evidence>
<dbReference type="InterPro" id="IPR050250">
    <property type="entry name" value="Macrolide_Exporter_MacB"/>
</dbReference>
<proteinExistence type="predicted"/>
<dbReference type="eggNOG" id="COG0577">
    <property type="taxonomic scope" value="Bacteria"/>
</dbReference>
<sequence length="789" mass="89368">MLLNYLKITWRNLLRNKGYATLNLLGLAIGMTGALIILLWIQHEVSFDRFHRHSKDLYEAYHRFDYNGTIHHTNYTSEPLGASLLEEYPEILNVARYDGGNHFYLKYEDMSFKQHTVFMEPSFFDMFDFEFLLGNKESAFNVPNAIVLTAELADKFFGREDPIGKVIQMQDEHLFTVTGVLKPLPTNTRFAFEAVLDWKMKEEMGYYDQSPHSWSNSYVNTFVQLYPKSDIAAVNQKIIHVSRKKDEVADMDVLLYPSSRWHLYNRFENGKAAGGRIDRVYMFGAIGIFILLIACINFMNLSTARSQKRAKEVGIRKTIGAERQMLIFQFISESVLLACISGLIALGLVYLLIPYFGQMIGQQFLLPVDQMWFWLSYIAFIMVTGFMAGSYPAFMLSSFRPASVLKGTFIKRNAVFEGRKILVVVQFCFAIGLILCTLIVRQQIKFASERDLGYDQDHLITLYLNNTTRDKAELIRNDLISSNAVSSVTRTGAAMTRPINNSSGIEWEGKQEETKLILYRYGADRDWVKTTGVQLVAGRDINIDLYATDSTAMLINETAARLMGYEDPIGKVVYDSFLEYTIVGVFKDFLITSPFGNNVPLLVAGPSAYLPVFTAKLNPDGAGVDAQLATIHEIFRKHDPDHPLEYEFVDQQYAANFKSEKQTSLLTATFSSVSIFISCLGLFGLAAFTAEQRKKEIGVRKVLGASVSKIVYLLSMEFIKLVAISFVIAVPITYYIMEQWLDNFQYKTVVGWDLFVITGLVSLSIAIITVTFQSLKAAIQNPVNALISE</sequence>
<keyword evidence="10" id="KW-1185">Reference proteome</keyword>
<dbReference type="Proteomes" id="UP000027821">
    <property type="component" value="Unassembled WGS sequence"/>
</dbReference>
<name>A0A074KSS4_9BACT</name>
<keyword evidence="4 6" id="KW-1133">Transmembrane helix</keyword>
<dbReference type="InterPro" id="IPR025857">
    <property type="entry name" value="MacB_PCD"/>
</dbReference>
<protein>
    <recommendedName>
        <fullName evidence="11">ABC transporter permease</fullName>
    </recommendedName>
</protein>
<feature type="transmembrane region" description="Helical" evidence="6">
    <location>
        <begin position="326"/>
        <end position="353"/>
    </location>
</feature>
<feature type="domain" description="MacB-like periplasmic core" evidence="8">
    <location>
        <begin position="465"/>
        <end position="615"/>
    </location>
</feature>
<organism evidence="9 10">
    <name type="scientific">Anditalea andensis</name>
    <dbReference type="NCBI Taxonomy" id="1048983"/>
    <lineage>
        <taxon>Bacteria</taxon>
        <taxon>Pseudomonadati</taxon>
        <taxon>Bacteroidota</taxon>
        <taxon>Cytophagia</taxon>
        <taxon>Cytophagales</taxon>
        <taxon>Cytophagaceae</taxon>
        <taxon>Anditalea</taxon>
    </lineage>
</organism>
<dbReference type="STRING" id="1048983.EL17_20895"/>
<evidence type="ECO:0000313" key="9">
    <source>
        <dbReference type="EMBL" id="KEO71974.1"/>
    </source>
</evidence>
<evidence type="ECO:0008006" key="11">
    <source>
        <dbReference type="Google" id="ProtNLM"/>
    </source>
</evidence>
<dbReference type="Pfam" id="PF02687">
    <property type="entry name" value="FtsX"/>
    <property type="match status" value="2"/>
</dbReference>
<evidence type="ECO:0000256" key="2">
    <source>
        <dbReference type="ARBA" id="ARBA00022475"/>
    </source>
</evidence>
<feature type="transmembrane region" description="Helical" evidence="6">
    <location>
        <begin position="373"/>
        <end position="396"/>
    </location>
</feature>
<dbReference type="Pfam" id="PF12704">
    <property type="entry name" value="MacB_PCD"/>
    <property type="match status" value="2"/>
</dbReference>
<dbReference type="PANTHER" id="PTHR30572">
    <property type="entry name" value="MEMBRANE COMPONENT OF TRANSPORTER-RELATED"/>
    <property type="match status" value="1"/>
</dbReference>
<dbReference type="PANTHER" id="PTHR30572:SF18">
    <property type="entry name" value="ABC-TYPE MACROLIDE FAMILY EXPORT SYSTEM PERMEASE COMPONENT 2"/>
    <property type="match status" value="1"/>
</dbReference>
<evidence type="ECO:0000259" key="7">
    <source>
        <dbReference type="Pfam" id="PF02687"/>
    </source>
</evidence>
<feature type="domain" description="MacB-like periplasmic core" evidence="8">
    <location>
        <begin position="21"/>
        <end position="239"/>
    </location>
</feature>
<keyword evidence="5 6" id="KW-0472">Membrane</keyword>
<feature type="transmembrane region" description="Helical" evidence="6">
    <location>
        <begin position="421"/>
        <end position="440"/>
    </location>
</feature>
<feature type="transmembrane region" description="Helical" evidence="6">
    <location>
        <begin position="710"/>
        <end position="737"/>
    </location>
</feature>
<feature type="transmembrane region" description="Helical" evidence="6">
    <location>
        <begin position="749"/>
        <end position="772"/>
    </location>
</feature>
<evidence type="ECO:0000256" key="3">
    <source>
        <dbReference type="ARBA" id="ARBA00022692"/>
    </source>
</evidence>
<feature type="domain" description="ABC3 transporter permease C-terminal" evidence="7">
    <location>
        <begin position="285"/>
        <end position="398"/>
    </location>
</feature>
<accession>A0A074KSS4</accession>
<evidence type="ECO:0000313" key="10">
    <source>
        <dbReference type="Proteomes" id="UP000027821"/>
    </source>
</evidence>
<reference evidence="9 10" key="1">
    <citation type="submission" date="2014-04" db="EMBL/GenBank/DDBJ databases">
        <title>Characterization and application of a salt tolerant electro-active bacterium.</title>
        <authorList>
            <person name="Yang L."/>
            <person name="Wei S."/>
            <person name="Tay Q.X.M."/>
        </authorList>
    </citation>
    <scope>NUCLEOTIDE SEQUENCE [LARGE SCALE GENOMIC DNA]</scope>
    <source>
        <strain evidence="9 10">LY1</strain>
    </source>
</reference>
<keyword evidence="3 6" id="KW-0812">Transmembrane</keyword>
<keyword evidence="2" id="KW-1003">Cell membrane</keyword>
<evidence type="ECO:0000256" key="6">
    <source>
        <dbReference type="SAM" id="Phobius"/>
    </source>
</evidence>
<evidence type="ECO:0000259" key="8">
    <source>
        <dbReference type="Pfam" id="PF12704"/>
    </source>
</evidence>
<dbReference type="EMBL" id="JMIH01000034">
    <property type="protein sequence ID" value="KEO71974.1"/>
    <property type="molecule type" value="Genomic_DNA"/>
</dbReference>
<dbReference type="GO" id="GO:0005886">
    <property type="term" value="C:plasma membrane"/>
    <property type="evidence" value="ECO:0007669"/>
    <property type="project" value="UniProtKB-SubCell"/>
</dbReference>
<evidence type="ECO:0000256" key="4">
    <source>
        <dbReference type="ARBA" id="ARBA00022989"/>
    </source>
</evidence>
<comment type="subcellular location">
    <subcellularLocation>
        <location evidence="1">Cell membrane</location>
        <topology evidence="1">Multi-pass membrane protein</topology>
    </subcellularLocation>
</comment>
<evidence type="ECO:0000256" key="1">
    <source>
        <dbReference type="ARBA" id="ARBA00004651"/>
    </source>
</evidence>
<feature type="domain" description="ABC3 transporter permease C-terminal" evidence="7">
    <location>
        <begin position="669"/>
        <end position="782"/>
    </location>
</feature>
<feature type="transmembrane region" description="Helical" evidence="6">
    <location>
        <begin position="280"/>
        <end position="301"/>
    </location>
</feature>
<dbReference type="RefSeq" id="WP_035079027.1">
    <property type="nucleotide sequence ID" value="NZ_JMIH01000034.1"/>
</dbReference>
<feature type="transmembrane region" description="Helical" evidence="6">
    <location>
        <begin position="21"/>
        <end position="41"/>
    </location>
</feature>